<name>A0A8J2JZK3_9HEXA</name>
<evidence type="ECO:0000256" key="5">
    <source>
        <dbReference type="ARBA" id="ARBA00023306"/>
    </source>
</evidence>
<dbReference type="GO" id="GO:0010032">
    <property type="term" value="P:meiotic chromosome condensation"/>
    <property type="evidence" value="ECO:0007669"/>
    <property type="project" value="TreeGrafter"/>
</dbReference>
<comment type="subcellular location">
    <subcellularLocation>
        <location evidence="1">Nucleus</location>
    </subcellularLocation>
</comment>
<dbReference type="GO" id="GO:0051301">
    <property type="term" value="P:cell division"/>
    <property type="evidence" value="ECO:0007669"/>
    <property type="project" value="UniProtKB-KW"/>
</dbReference>
<dbReference type="GO" id="GO:0005634">
    <property type="term" value="C:nucleus"/>
    <property type="evidence" value="ECO:0007669"/>
    <property type="project" value="UniProtKB-SubCell"/>
</dbReference>
<feature type="compositionally biased region" description="Basic residues" evidence="6">
    <location>
        <begin position="1385"/>
        <end position="1402"/>
    </location>
</feature>
<evidence type="ECO:0000259" key="7">
    <source>
        <dbReference type="Pfam" id="PF12717"/>
    </source>
</evidence>
<keyword evidence="2" id="KW-0132">Cell division</keyword>
<evidence type="ECO:0000259" key="8">
    <source>
        <dbReference type="Pfam" id="PF12922"/>
    </source>
</evidence>
<dbReference type="GO" id="GO:0000796">
    <property type="term" value="C:condensin complex"/>
    <property type="evidence" value="ECO:0007669"/>
    <property type="project" value="TreeGrafter"/>
</dbReference>
<dbReference type="Pfam" id="PF12922">
    <property type="entry name" value="Cnd1_N"/>
    <property type="match status" value="1"/>
</dbReference>
<dbReference type="InterPro" id="IPR026971">
    <property type="entry name" value="CND1/NCAPD3"/>
</dbReference>
<evidence type="ECO:0000256" key="1">
    <source>
        <dbReference type="ARBA" id="ARBA00004123"/>
    </source>
</evidence>
<protein>
    <recommendedName>
        <fullName evidence="11">Condensin complex subunit 1</fullName>
    </recommendedName>
</protein>
<dbReference type="InterPro" id="IPR032682">
    <property type="entry name" value="Cnd1_C"/>
</dbReference>
<organism evidence="9 10">
    <name type="scientific">Allacma fusca</name>
    <dbReference type="NCBI Taxonomy" id="39272"/>
    <lineage>
        <taxon>Eukaryota</taxon>
        <taxon>Metazoa</taxon>
        <taxon>Ecdysozoa</taxon>
        <taxon>Arthropoda</taxon>
        <taxon>Hexapoda</taxon>
        <taxon>Collembola</taxon>
        <taxon>Symphypleona</taxon>
        <taxon>Sminthuridae</taxon>
        <taxon>Allacma</taxon>
    </lineage>
</organism>
<feature type="compositionally biased region" description="Acidic residues" evidence="6">
    <location>
        <begin position="1322"/>
        <end position="1335"/>
    </location>
</feature>
<dbReference type="PANTHER" id="PTHR14222">
    <property type="entry name" value="CONDENSIN"/>
    <property type="match status" value="1"/>
</dbReference>
<keyword evidence="10" id="KW-1185">Reference proteome</keyword>
<evidence type="ECO:0000313" key="9">
    <source>
        <dbReference type="EMBL" id="CAG7730373.1"/>
    </source>
</evidence>
<dbReference type="GO" id="GO:0007076">
    <property type="term" value="P:mitotic chromosome condensation"/>
    <property type="evidence" value="ECO:0007669"/>
    <property type="project" value="InterPro"/>
</dbReference>
<evidence type="ECO:0000256" key="6">
    <source>
        <dbReference type="SAM" id="MobiDB-lite"/>
    </source>
</evidence>
<feature type="compositionally biased region" description="Polar residues" evidence="6">
    <location>
        <begin position="951"/>
        <end position="960"/>
    </location>
</feature>
<feature type="compositionally biased region" description="Low complexity" evidence="6">
    <location>
        <begin position="941"/>
        <end position="950"/>
    </location>
</feature>
<dbReference type="GO" id="GO:0000779">
    <property type="term" value="C:condensed chromosome, centromeric region"/>
    <property type="evidence" value="ECO:0007669"/>
    <property type="project" value="TreeGrafter"/>
</dbReference>
<sequence length="1524" mass="171465">MDENELEVVLEKEDVIYEDSEEDLNGNEYGILRGLLEDFATHEGTGRLVSNFRVVLRVVEDPGKVDAKTLKSALDVICKGLEVAQGEASAAGPDVTKLSREQWRTARKSTITLLFLFFKAVTNIESKYYAEQHNLSVVAAVQPNRKRGNKKASAEKTNYPYWEEYRQSLLIHMNALLKCSVEKLWPAAANFFRGVTLAVCQVIANPAAKLARNDELVDNLFDVLGQLCSRYDEESGVINRLVPLIKNSEDTARVIAQGINRLSANFERDRIIFSSVKEVLQMYNNQLERETPAERSVATFMQEISVLNPQGTIMALPFVVQFLESESSTIRGAVLCVAAELLTWSKSPDATVEAPKADENQANYETLRDDVLHHLLEHIRDTNALVRNKALQLCTKLITESLLYLPEIVLCAEQGKRRLMDKAVTTRKCAISLLSAAVYADPIVIKFSSAEFRKQIRVLREELIAFVSKDLPLDKKIRAVVKDFIALIAVDKLEDIKLPENINDPQQAIDYIQGLLKDGEIYDACKFLFVAMKDFMQHADFKPFEKQMNSKKMYLTFFKKLLDINLDESMEGPDADPVIEDAAVIESDQCKAKRHYIKYMESCHSLSTVMESALPSMTILLELGTAADKAEVIECFAVLTESGYSLSERVTGGIIEAVAQMDAGSRKDLMDSVWRIFLKGCTTENETIGRIFEILENLSTSQREHMGTLVHEMVRSKTIGQEHFQILWDAYGQTNPAWTSKVAKHAAFVLGIVGRTHPSVITSNITYLIDVGLGPKGMEDFHLAQNTCEALMLLCPKPPKNPDDDTDTPPSVRFPSSHSFYENLSGIILFGLSKQGNIATDTAFQKTSELIMHLIYRTCMDPKKIVLELLESMHKTVFGSEKDNSEVKNTERVLCRYLNFVTGVLAAHVFYYENVVLSEVKRRKKQLGNRGPKSNTKKSKANVSKANKSTVSARSRNATLNSTAASVSSQSSVASTPNSSEINEMDVIIGNIGYDAELETIRSYLEKIINEPGAFRQMRTHTLFVCSRLESFKSLQLKIAAVRALARIMSISSMSVARNADVLLGLWTMVKKSEVRCELLRAAILLNVRYPNQMERCNTCLLDGLQDPDDNIRMATLDFITFLALNDLVKIREQLTDVAACLTDPNVDVREMAKDLLEQCGEKDNMLSNALPDILSRLSCREDISQESFQQIMKFLLERVKKDKLLLGFVEKLILRFRVATKGRQCQDVAFCLNQLSFNDKSFKIIKENFMAYQDKLGDEYVFDAFNTIIANLRKTAKPDFKLKLDELEKDLVVARHKCHEKERMEEAAVRKVIAGAPADSSDSDFVEEEMAEENNSEKENQESADEEEASEKEEELNEVSGERIPQPHQESSNEEAAPVAKSINRSKKSNTAKKSPRKNLRTYKAEPASDDAEEACEKEQEEEDSEDSETMSQPDQESSEEEAASKAKSKAHSKKSKPAKKSPRKNVRRYKPEPASDDDEGKERKKPEPKKKQTRRKAPPKGKPQVESDNEDPEEHVFSSSDE</sequence>
<feature type="region of interest" description="Disordered" evidence="6">
    <location>
        <begin position="1315"/>
        <end position="1524"/>
    </location>
</feature>
<feature type="domain" description="Condensin complex subunit 1 N-terminal" evidence="8">
    <location>
        <begin position="68"/>
        <end position="234"/>
    </location>
</feature>
<feature type="compositionally biased region" description="Basic residues" evidence="6">
    <location>
        <begin position="1448"/>
        <end position="1470"/>
    </location>
</feature>
<feature type="compositionally biased region" description="Basic residues" evidence="6">
    <location>
        <begin position="1488"/>
        <end position="1501"/>
    </location>
</feature>
<evidence type="ECO:0000256" key="3">
    <source>
        <dbReference type="ARBA" id="ARBA00022776"/>
    </source>
</evidence>
<evidence type="ECO:0000313" key="10">
    <source>
        <dbReference type="Proteomes" id="UP000708208"/>
    </source>
</evidence>
<dbReference type="PANTHER" id="PTHR14222:SF2">
    <property type="entry name" value="CONDENSIN COMPLEX SUBUNIT 1"/>
    <property type="match status" value="1"/>
</dbReference>
<feature type="domain" description="Condensin complex subunit 1 C-terminal" evidence="7">
    <location>
        <begin position="1075"/>
        <end position="1234"/>
    </location>
</feature>
<gene>
    <name evidence="9" type="ORF">AFUS01_LOCUS19021</name>
</gene>
<dbReference type="OrthoDB" id="436262at2759"/>
<accession>A0A8J2JZK3</accession>
<dbReference type="Proteomes" id="UP000708208">
    <property type="component" value="Unassembled WGS sequence"/>
</dbReference>
<reference evidence="9" key="1">
    <citation type="submission" date="2021-06" db="EMBL/GenBank/DDBJ databases">
        <authorList>
            <person name="Hodson N. C."/>
            <person name="Mongue J. A."/>
            <person name="Jaron S. K."/>
        </authorList>
    </citation>
    <scope>NUCLEOTIDE SEQUENCE</scope>
</reference>
<keyword evidence="4" id="KW-0539">Nucleus</keyword>
<feature type="region of interest" description="Disordered" evidence="6">
    <location>
        <begin position="923"/>
        <end position="978"/>
    </location>
</feature>
<evidence type="ECO:0008006" key="11">
    <source>
        <dbReference type="Google" id="ProtNLM"/>
    </source>
</evidence>
<dbReference type="EMBL" id="CAJVCH010193087">
    <property type="protein sequence ID" value="CAG7730373.1"/>
    <property type="molecule type" value="Genomic_DNA"/>
</dbReference>
<dbReference type="GO" id="GO:0042393">
    <property type="term" value="F:histone binding"/>
    <property type="evidence" value="ECO:0007669"/>
    <property type="project" value="TreeGrafter"/>
</dbReference>
<evidence type="ECO:0000256" key="4">
    <source>
        <dbReference type="ARBA" id="ARBA00023242"/>
    </source>
</evidence>
<evidence type="ECO:0000256" key="2">
    <source>
        <dbReference type="ARBA" id="ARBA00022618"/>
    </source>
</evidence>
<feature type="compositionally biased region" description="Acidic residues" evidence="6">
    <location>
        <begin position="1343"/>
        <end position="1358"/>
    </location>
</feature>
<keyword evidence="5" id="KW-0131">Cell cycle</keyword>
<comment type="caution">
    <text evidence="9">The sequence shown here is derived from an EMBL/GenBank/DDBJ whole genome shotgun (WGS) entry which is preliminary data.</text>
</comment>
<proteinExistence type="predicted"/>
<dbReference type="Pfam" id="PF12717">
    <property type="entry name" value="Cnd1"/>
    <property type="match status" value="1"/>
</dbReference>
<feature type="compositionally biased region" description="Low complexity" evidence="6">
    <location>
        <begin position="961"/>
        <end position="978"/>
    </location>
</feature>
<dbReference type="InterPro" id="IPR024324">
    <property type="entry name" value="Condensin_cplx_su1_N"/>
</dbReference>
<feature type="compositionally biased region" description="Acidic residues" evidence="6">
    <location>
        <begin position="1409"/>
        <end position="1430"/>
    </location>
</feature>
<keyword evidence="3" id="KW-0498">Mitosis</keyword>